<keyword evidence="2" id="KW-1185">Reference proteome</keyword>
<name>A0AAV1MDT8_9CAUD</name>
<reference evidence="1 2" key="1">
    <citation type="submission" date="2023-10" db="EMBL/GenBank/DDBJ databases">
        <authorList>
            <person name="Robby Concha-Eloko"/>
            <person name="Pilar Barberan- Martinez"/>
            <person name="Rafael Sanjuan"/>
            <person name="Pilar Domingo-Calap"/>
        </authorList>
    </citation>
    <scope>NUCLEOTIDE SEQUENCE [LARGE SCALE GENOMIC DNA]</scope>
</reference>
<protein>
    <submittedName>
        <fullName evidence="1">Uncharacterized protein</fullName>
    </submittedName>
</protein>
<evidence type="ECO:0000313" key="2">
    <source>
        <dbReference type="Proteomes" id="UP001497550"/>
    </source>
</evidence>
<organism evidence="1 2">
    <name type="scientific">Klebsiella phage vB_Kpn_K51PH129C1</name>
    <dbReference type="NCBI Taxonomy" id="3071644"/>
    <lineage>
        <taxon>Viruses</taxon>
        <taxon>Duplodnaviria</taxon>
        <taxon>Heunggongvirae</taxon>
        <taxon>Uroviricota</taxon>
        <taxon>Caudoviricetes</taxon>
        <taxon>Autographivirales</taxon>
        <taxon>Autoscriptoviridae</taxon>
        <taxon>Slopekvirinae</taxon>
        <taxon>Drulisvirus</taxon>
        <taxon>Drulisvirus K51PH129C1</taxon>
    </lineage>
</organism>
<evidence type="ECO:0000313" key="1">
    <source>
        <dbReference type="EMBL" id="CAK6596115.1"/>
    </source>
</evidence>
<dbReference type="EMBL" id="OY978783">
    <property type="protein sequence ID" value="CAK6596115.1"/>
    <property type="molecule type" value="Genomic_DNA"/>
</dbReference>
<dbReference type="Proteomes" id="UP001497550">
    <property type="component" value="Chromosome"/>
</dbReference>
<gene>
    <name evidence="1" type="ORF">K51PH129C1_LOCUS48</name>
</gene>
<accession>A0AAV1MDT8</accession>
<proteinExistence type="predicted"/>
<sequence>MQKGRYTSLDTLLKFNVTGVGMKLKHTSKTSDYTLKVLYKSDDITDAVKKLHELGHGISRGLAPEQHYWRVLGSILGKQYILGVYDYQGDLVGAVSYYPEAVEDCHYVEPVLYTDFFVLKPDNGAAVAVIMQGLHAIAKCMRAGRIAISRSTSDNTYKTTYHLVRSE</sequence>